<name>A0AAE1BQ28_PETCI</name>
<sequence length="117" mass="12596">MGGRMGKKDWGTSKGKSWARSGERVGYKQGRRGARREGKEWGKTGVQAGQDRVKEGGQGVGKEWSTSKMEGNCLRSPLPVIVIGEPTDPHTHRKDEGHMSGGIKGGGRGSHKHLPPP</sequence>
<feature type="compositionally biased region" description="Gly residues" evidence="1">
    <location>
        <begin position="99"/>
        <end position="108"/>
    </location>
</feature>
<dbReference type="AlphaFoldDB" id="A0AAE1BQ28"/>
<evidence type="ECO:0000313" key="3">
    <source>
        <dbReference type="Proteomes" id="UP001286313"/>
    </source>
</evidence>
<feature type="compositionally biased region" description="Basic and acidic residues" evidence="1">
    <location>
        <begin position="87"/>
        <end position="98"/>
    </location>
</feature>
<accession>A0AAE1BQ28</accession>
<comment type="caution">
    <text evidence="2">The sequence shown here is derived from an EMBL/GenBank/DDBJ whole genome shotgun (WGS) entry which is preliminary data.</text>
</comment>
<keyword evidence="3" id="KW-1185">Reference proteome</keyword>
<gene>
    <name evidence="2" type="ORF">Pcinc_038676</name>
</gene>
<evidence type="ECO:0000256" key="1">
    <source>
        <dbReference type="SAM" id="MobiDB-lite"/>
    </source>
</evidence>
<dbReference type="EMBL" id="JAWQEG010006426">
    <property type="protein sequence ID" value="KAK3854887.1"/>
    <property type="molecule type" value="Genomic_DNA"/>
</dbReference>
<protein>
    <submittedName>
        <fullName evidence="2">Uncharacterized protein</fullName>
    </submittedName>
</protein>
<evidence type="ECO:0000313" key="2">
    <source>
        <dbReference type="EMBL" id="KAK3854887.1"/>
    </source>
</evidence>
<proteinExistence type="predicted"/>
<feature type="compositionally biased region" description="Basic and acidic residues" evidence="1">
    <location>
        <begin position="1"/>
        <end position="11"/>
    </location>
</feature>
<dbReference type="Proteomes" id="UP001286313">
    <property type="component" value="Unassembled WGS sequence"/>
</dbReference>
<feature type="region of interest" description="Disordered" evidence="1">
    <location>
        <begin position="1"/>
        <end position="117"/>
    </location>
</feature>
<organism evidence="2 3">
    <name type="scientific">Petrolisthes cinctipes</name>
    <name type="common">Flat porcelain crab</name>
    <dbReference type="NCBI Taxonomy" id="88211"/>
    <lineage>
        <taxon>Eukaryota</taxon>
        <taxon>Metazoa</taxon>
        <taxon>Ecdysozoa</taxon>
        <taxon>Arthropoda</taxon>
        <taxon>Crustacea</taxon>
        <taxon>Multicrustacea</taxon>
        <taxon>Malacostraca</taxon>
        <taxon>Eumalacostraca</taxon>
        <taxon>Eucarida</taxon>
        <taxon>Decapoda</taxon>
        <taxon>Pleocyemata</taxon>
        <taxon>Anomura</taxon>
        <taxon>Galatheoidea</taxon>
        <taxon>Porcellanidae</taxon>
        <taxon>Petrolisthes</taxon>
    </lineage>
</organism>
<reference evidence="2" key="1">
    <citation type="submission" date="2023-10" db="EMBL/GenBank/DDBJ databases">
        <title>Genome assemblies of two species of porcelain crab, Petrolisthes cinctipes and Petrolisthes manimaculis (Anomura: Porcellanidae).</title>
        <authorList>
            <person name="Angst P."/>
        </authorList>
    </citation>
    <scope>NUCLEOTIDE SEQUENCE</scope>
    <source>
        <strain evidence="2">PB745_01</strain>
        <tissue evidence="2">Gill</tissue>
    </source>
</reference>